<evidence type="ECO:0000256" key="4">
    <source>
        <dbReference type="ARBA" id="ARBA00022989"/>
    </source>
</evidence>
<dbReference type="Proteomes" id="UP001150266">
    <property type="component" value="Unassembled WGS sequence"/>
</dbReference>
<dbReference type="GO" id="GO:0016020">
    <property type="term" value="C:membrane"/>
    <property type="evidence" value="ECO:0007669"/>
    <property type="project" value="UniProtKB-SubCell"/>
</dbReference>
<evidence type="ECO:0000256" key="2">
    <source>
        <dbReference type="ARBA" id="ARBA00006824"/>
    </source>
</evidence>
<reference evidence="7" key="1">
    <citation type="submission" date="2022-08" db="EMBL/GenBank/DDBJ databases">
        <title>A Global Phylogenomic Analysis of the Shiitake Genus Lentinula.</title>
        <authorList>
            <consortium name="DOE Joint Genome Institute"/>
            <person name="Sierra-Patev S."/>
            <person name="Min B."/>
            <person name="Naranjo-Ortiz M."/>
            <person name="Looney B."/>
            <person name="Konkel Z."/>
            <person name="Slot J.C."/>
            <person name="Sakamoto Y."/>
            <person name="Steenwyk J.L."/>
            <person name="Rokas A."/>
            <person name="Carro J."/>
            <person name="Camarero S."/>
            <person name="Ferreira P."/>
            <person name="Molpeceres G."/>
            <person name="Ruiz-Duenas F.J."/>
            <person name="Serrano A."/>
            <person name="Henrissat B."/>
            <person name="Drula E."/>
            <person name="Hughes K.W."/>
            <person name="Mata J.L."/>
            <person name="Ishikawa N.K."/>
            <person name="Vargas-Isla R."/>
            <person name="Ushijima S."/>
            <person name="Smith C.A."/>
            <person name="Ahrendt S."/>
            <person name="Andreopoulos W."/>
            <person name="He G."/>
            <person name="Labutti K."/>
            <person name="Lipzen A."/>
            <person name="Ng V."/>
            <person name="Riley R."/>
            <person name="Sandor L."/>
            <person name="Barry K."/>
            <person name="Martinez A.T."/>
            <person name="Xiao Y."/>
            <person name="Gibbons J.G."/>
            <person name="Terashima K."/>
            <person name="Grigoriev I.V."/>
            <person name="Hibbett D.S."/>
        </authorList>
    </citation>
    <scope>NUCLEOTIDE SEQUENCE</scope>
    <source>
        <strain evidence="7">JLM2183</strain>
    </source>
</reference>
<dbReference type="EMBL" id="JAOTPV010000051">
    <property type="protein sequence ID" value="KAJ4466770.1"/>
    <property type="molecule type" value="Genomic_DNA"/>
</dbReference>
<evidence type="ECO:0000256" key="5">
    <source>
        <dbReference type="ARBA" id="ARBA00023136"/>
    </source>
</evidence>
<dbReference type="PANTHER" id="PTHR11266">
    <property type="entry name" value="PEROXISOMAL MEMBRANE PROTEIN 2, PXMP2 MPV17"/>
    <property type="match status" value="1"/>
</dbReference>
<keyword evidence="8" id="KW-1185">Reference proteome</keyword>
<evidence type="ECO:0000313" key="7">
    <source>
        <dbReference type="EMBL" id="KAJ4466770.1"/>
    </source>
</evidence>
<feature type="transmembrane region" description="Helical" evidence="6">
    <location>
        <begin position="18"/>
        <end position="39"/>
    </location>
</feature>
<gene>
    <name evidence="7" type="ORF">J3R30DRAFT_3412109</name>
</gene>
<evidence type="ECO:0000256" key="6">
    <source>
        <dbReference type="RuleBase" id="RU363053"/>
    </source>
</evidence>
<protein>
    <recommendedName>
        <fullName evidence="9">Integral membrane protein</fullName>
    </recommendedName>
</protein>
<name>A0A9W9DEQ0_9AGAR</name>
<accession>A0A9W9DEQ0</accession>
<proteinExistence type="inferred from homology"/>
<keyword evidence="5 6" id="KW-0472">Membrane</keyword>
<dbReference type="OrthoDB" id="430207at2759"/>
<comment type="similarity">
    <text evidence="2 6">Belongs to the peroxisomal membrane protein PXMP2/4 family.</text>
</comment>
<keyword evidence="4 6" id="KW-1133">Transmembrane helix</keyword>
<evidence type="ECO:0000256" key="3">
    <source>
        <dbReference type="ARBA" id="ARBA00022692"/>
    </source>
</evidence>
<keyword evidence="3 6" id="KW-0812">Transmembrane</keyword>
<evidence type="ECO:0008006" key="9">
    <source>
        <dbReference type="Google" id="ProtNLM"/>
    </source>
</evidence>
<dbReference type="PANTHER" id="PTHR11266:SF17">
    <property type="entry name" value="PROTEIN MPV17"/>
    <property type="match status" value="1"/>
</dbReference>
<comment type="caution">
    <text evidence="7">The sequence shown here is derived from an EMBL/GenBank/DDBJ whole genome shotgun (WGS) entry which is preliminary data.</text>
</comment>
<sequence>MVPDILWMYNFALEQRPMFVQCCTVATLFGFGDIVAQVIEGRRQKRDVARTARLIFYGVSIVFFFSSMSMLEGKPKEAIRKIKAAYIPTIIRNWVVFIPTQIINFAIIPHHLRFIVVSIVNTYLSVANARQTKLATQGLSMSEPSKLRKLTDIEAEVEKKGA</sequence>
<comment type="subcellular location">
    <subcellularLocation>
        <location evidence="1">Membrane</location>
        <topology evidence="1">Multi-pass membrane protein</topology>
    </subcellularLocation>
</comment>
<organism evidence="7 8">
    <name type="scientific">Lentinula aciculospora</name>
    <dbReference type="NCBI Taxonomy" id="153920"/>
    <lineage>
        <taxon>Eukaryota</taxon>
        <taxon>Fungi</taxon>
        <taxon>Dikarya</taxon>
        <taxon>Basidiomycota</taxon>
        <taxon>Agaricomycotina</taxon>
        <taxon>Agaricomycetes</taxon>
        <taxon>Agaricomycetidae</taxon>
        <taxon>Agaricales</taxon>
        <taxon>Marasmiineae</taxon>
        <taxon>Omphalotaceae</taxon>
        <taxon>Lentinula</taxon>
    </lineage>
</organism>
<evidence type="ECO:0000313" key="8">
    <source>
        <dbReference type="Proteomes" id="UP001150266"/>
    </source>
</evidence>
<dbReference type="AlphaFoldDB" id="A0A9W9DEQ0"/>
<evidence type="ECO:0000256" key="1">
    <source>
        <dbReference type="ARBA" id="ARBA00004141"/>
    </source>
</evidence>
<feature type="transmembrane region" description="Helical" evidence="6">
    <location>
        <begin position="51"/>
        <end position="71"/>
    </location>
</feature>
<dbReference type="InterPro" id="IPR007248">
    <property type="entry name" value="Mpv17_PMP22"/>
</dbReference>
<dbReference type="Pfam" id="PF04117">
    <property type="entry name" value="Mpv17_PMP22"/>
    <property type="match status" value="1"/>
</dbReference>
<dbReference type="GO" id="GO:0005739">
    <property type="term" value="C:mitochondrion"/>
    <property type="evidence" value="ECO:0007669"/>
    <property type="project" value="TreeGrafter"/>
</dbReference>